<accession>A0ABQ9XRW0</accession>
<protein>
    <submittedName>
        <fullName evidence="1">Uncharacterized protein</fullName>
    </submittedName>
</protein>
<proteinExistence type="predicted"/>
<evidence type="ECO:0000313" key="1">
    <source>
        <dbReference type="EMBL" id="KAK2954500.1"/>
    </source>
</evidence>
<organism evidence="1 2">
    <name type="scientific">Blattamonas nauphoetae</name>
    <dbReference type="NCBI Taxonomy" id="2049346"/>
    <lineage>
        <taxon>Eukaryota</taxon>
        <taxon>Metamonada</taxon>
        <taxon>Preaxostyla</taxon>
        <taxon>Oxymonadida</taxon>
        <taxon>Blattamonas</taxon>
    </lineage>
</organism>
<evidence type="ECO:0000313" key="2">
    <source>
        <dbReference type="Proteomes" id="UP001281761"/>
    </source>
</evidence>
<gene>
    <name evidence="1" type="ORF">BLNAU_10520</name>
</gene>
<name>A0ABQ9XRW0_9EUKA</name>
<sequence length="985" mass="105550">MIRSGFLDTPINTRERNNLLNDCTTCGWRQLILDIIPTATFLTKERLADIFTRDVISVIISAKSKPSVPLFSIPSLISSLIVSATLFSNGPFYELSTRLYQLVLRLCASINDTRTMSTVVRNQYWLVGLHGKGFRQLDKEYMWKTVKFEALDRMMKLLRVEYANLVSLANKERPIHAYIARRKEIQKSLASKSQPAKEDELFHQPPLTVFPENEMTMLVHGRWIGLFGIVVKKADCAFSAYDLLFEDNIPQYPTGVSSAKIDARLADLGIDYYPAPAALPSVAATEYGFFLRTAPQTGNRGISNRRVLDDHCDSINHISGPDSFWISPARADNEECDPQTVLDQWKELHCSERACSASLTSLTVQGITQKGESGNGAFARLLDASSISVSSSTFAGVTSVGDGGVFFSTSSGSISLSSCSFTSCSCGSGHQGKWVQLGINDRLSRITCERFAADGGRIWPKPKGAPATITTGDGKDAKGCGQSGFHCSSIDEAWSHLKDSPRILVISTQSQLSRSLEVSETTVELKPKSTTGTIRIGKTGSFVVSVHSLSPTSLSLVPAVSSEARDSSLFSVVGGSLAVKSCSFVDFSLSSHALIHHTGSTLKMDDVAFESIVRSDGSGSVVVSEMVSGMKLDLNDVRLIDVSSSNGKFDGIFVQFGSKSSPRASPEFNLTNLHFSATSSASLSTSNTDETAPCFLWIEGANLGFKDQLPTMFWIVGLDAVGISSPHCGFFAVWCPTLRNAIARLASAESTTVQVQTSIVLSESVSFSLMKTLCGVNSNSTVTIESGCSFAVAESLPDVVVTISSLCFLLPQSITSDKLFAVAGGSLQVTSCSFSPKGEYPFSFQLICGSAHQVTLESTNVSSASLSSVALISTSCSVSMSNCRFSSIVVLEGHGSVLRADASNTARVSVLNTVLSGCSSSGVGSAILLSKLNGGSFSSTDWDGMFNLSSTMGEVLVFDASLRASKSNSSSLLYEFHPHVVGNPI</sequence>
<dbReference type="EMBL" id="JARBJD010000077">
    <property type="protein sequence ID" value="KAK2954500.1"/>
    <property type="molecule type" value="Genomic_DNA"/>
</dbReference>
<reference evidence="1 2" key="1">
    <citation type="journal article" date="2022" name="bioRxiv">
        <title>Genomics of Preaxostyla Flagellates Illuminates Evolutionary Transitions and the Path Towards Mitochondrial Loss.</title>
        <authorList>
            <person name="Novak L.V.F."/>
            <person name="Treitli S.C."/>
            <person name="Pyrih J."/>
            <person name="Halakuc P."/>
            <person name="Pipaliya S.V."/>
            <person name="Vacek V."/>
            <person name="Brzon O."/>
            <person name="Soukal P."/>
            <person name="Eme L."/>
            <person name="Dacks J.B."/>
            <person name="Karnkowska A."/>
            <person name="Elias M."/>
            <person name="Hampl V."/>
        </authorList>
    </citation>
    <scope>NUCLEOTIDE SEQUENCE [LARGE SCALE GENOMIC DNA]</scope>
    <source>
        <strain evidence="1">NAU3</strain>
        <tissue evidence="1">Gut</tissue>
    </source>
</reference>
<comment type="caution">
    <text evidence="1">The sequence shown here is derived from an EMBL/GenBank/DDBJ whole genome shotgun (WGS) entry which is preliminary data.</text>
</comment>
<keyword evidence="2" id="KW-1185">Reference proteome</keyword>
<dbReference type="Proteomes" id="UP001281761">
    <property type="component" value="Unassembled WGS sequence"/>
</dbReference>